<accession>A0A9W6H047</accession>
<feature type="transmembrane region" description="Helical" evidence="1">
    <location>
        <begin position="43"/>
        <end position="65"/>
    </location>
</feature>
<protein>
    <recommendedName>
        <fullName evidence="2">Phage tail lysozyme domain-containing protein</fullName>
    </recommendedName>
</protein>
<evidence type="ECO:0000313" key="3">
    <source>
        <dbReference type="EMBL" id="GLJ60017.1"/>
    </source>
</evidence>
<sequence length="244" mass="25662">MTSGPEQTRALTRREARAIATQHAALLQTSTHERTPRRRVMSVLAGLAAFGLLGGTIVTTGASMAQAEQATEGTSSFATAADEAQVYIAAADLAHAGSLDFGAYEVYVKPTPTPTPTPEVAEVPEGGQQAPQQESWAAPFVAPDPGTAQAIAYEMVTGRGWNDSEFACLVALWNRESGWNVSAYNPSSGAYGIPQSLPGSKMASHGADWQTNPATQIAWGLDYIGGRYGTPCGAWGHSESVGWY</sequence>
<keyword evidence="1" id="KW-0812">Transmembrane</keyword>
<keyword evidence="4" id="KW-1185">Reference proteome</keyword>
<organism evidence="3 4">
    <name type="scientific">Microbacterium barkeri</name>
    <dbReference type="NCBI Taxonomy" id="33917"/>
    <lineage>
        <taxon>Bacteria</taxon>
        <taxon>Bacillati</taxon>
        <taxon>Actinomycetota</taxon>
        <taxon>Actinomycetes</taxon>
        <taxon>Micrococcales</taxon>
        <taxon>Microbacteriaceae</taxon>
        <taxon>Microbacterium</taxon>
    </lineage>
</organism>
<dbReference type="EMBL" id="BSEJ01000001">
    <property type="protein sequence ID" value="GLJ60017.1"/>
    <property type="molecule type" value="Genomic_DNA"/>
</dbReference>
<dbReference type="Gene3D" id="1.10.530.10">
    <property type="match status" value="1"/>
</dbReference>
<dbReference type="Proteomes" id="UP001142462">
    <property type="component" value="Unassembled WGS sequence"/>
</dbReference>
<keyword evidence="1" id="KW-1133">Transmembrane helix</keyword>
<name>A0A9W6H047_9MICO</name>
<gene>
    <name evidence="3" type="ORF">GCM10017576_01460</name>
</gene>
<comment type="caution">
    <text evidence="3">The sequence shown here is derived from an EMBL/GenBank/DDBJ whole genome shotgun (WGS) entry which is preliminary data.</text>
</comment>
<dbReference type="PROSITE" id="PS51318">
    <property type="entry name" value="TAT"/>
    <property type="match status" value="1"/>
</dbReference>
<dbReference type="InterPro" id="IPR041219">
    <property type="entry name" value="Phage_lysozyme2"/>
</dbReference>
<reference evidence="3" key="2">
    <citation type="submission" date="2023-01" db="EMBL/GenBank/DDBJ databases">
        <authorList>
            <person name="Sun Q."/>
            <person name="Evtushenko L."/>
        </authorList>
    </citation>
    <scope>NUCLEOTIDE SEQUENCE</scope>
    <source>
        <strain evidence="3">VKM Ac-1020</strain>
    </source>
</reference>
<evidence type="ECO:0000259" key="2">
    <source>
        <dbReference type="Pfam" id="PF18013"/>
    </source>
</evidence>
<feature type="domain" description="Phage tail lysozyme" evidence="2">
    <location>
        <begin position="150"/>
        <end position="210"/>
    </location>
</feature>
<dbReference type="InterPro" id="IPR023346">
    <property type="entry name" value="Lysozyme-like_dom_sf"/>
</dbReference>
<evidence type="ECO:0000256" key="1">
    <source>
        <dbReference type="SAM" id="Phobius"/>
    </source>
</evidence>
<dbReference type="AlphaFoldDB" id="A0A9W6H047"/>
<evidence type="ECO:0000313" key="4">
    <source>
        <dbReference type="Proteomes" id="UP001142462"/>
    </source>
</evidence>
<dbReference type="SUPFAM" id="SSF53955">
    <property type="entry name" value="Lysozyme-like"/>
    <property type="match status" value="1"/>
</dbReference>
<reference evidence="3" key="1">
    <citation type="journal article" date="2014" name="Int. J. Syst. Evol. Microbiol.">
        <title>Complete genome sequence of Corynebacterium casei LMG S-19264T (=DSM 44701T), isolated from a smear-ripened cheese.</title>
        <authorList>
            <consortium name="US DOE Joint Genome Institute (JGI-PGF)"/>
            <person name="Walter F."/>
            <person name="Albersmeier A."/>
            <person name="Kalinowski J."/>
            <person name="Ruckert C."/>
        </authorList>
    </citation>
    <scope>NUCLEOTIDE SEQUENCE</scope>
    <source>
        <strain evidence="3">VKM Ac-1020</strain>
    </source>
</reference>
<dbReference type="RefSeq" id="WP_271171750.1">
    <property type="nucleotide sequence ID" value="NZ_BSEJ01000001.1"/>
</dbReference>
<dbReference type="InterPro" id="IPR006311">
    <property type="entry name" value="TAT_signal"/>
</dbReference>
<proteinExistence type="predicted"/>
<dbReference type="Pfam" id="PF18013">
    <property type="entry name" value="Phage_lysozyme2"/>
    <property type="match status" value="1"/>
</dbReference>
<keyword evidence="1" id="KW-0472">Membrane</keyword>